<dbReference type="InterPro" id="IPR015813">
    <property type="entry name" value="Pyrv/PenolPyrv_kinase-like_dom"/>
</dbReference>
<evidence type="ECO:0000256" key="4">
    <source>
        <dbReference type="NCBIfam" id="TIGR02751"/>
    </source>
</evidence>
<dbReference type="Pfam" id="PF14010">
    <property type="entry name" value="PEPcase_2"/>
    <property type="match status" value="1"/>
</dbReference>
<dbReference type="GO" id="GO:0008964">
    <property type="term" value="F:phosphoenolpyruvate carboxylase activity"/>
    <property type="evidence" value="ECO:0007669"/>
    <property type="project" value="UniProtKB-UniRule"/>
</dbReference>
<dbReference type="PIRSF" id="PIRSF006677">
    <property type="entry name" value="UCP006677"/>
    <property type="match status" value="1"/>
</dbReference>
<sequence>MNKTNIPRCMSTQHPDNVFQPFFAEHSLLSGEDEVQEAYYAYAHLGCDEQMWDAEGKEVDSFVVKKLLTQNERFFREHKLGQDLRLTVRVPNPEIEKTEGKILLETLESIPRSFDAAQAFYGGEVTSPIFEVILPMTTSAESLDRIYRYYTDIVVGKGSKPVRPKDIAISEWVGEFHPEKIEMIPLFEDLEHMLASADILRDYLKDKNVEYQRVFLARSDPAVNYGSIVAVLINKIALQRIHKLSLELNIPMYPILGAGSAPFRGNLRPQTVESILRGYPSVQTFTVQSSFKFDNDPALVQSAIKKLCETERKEPLEVDEEKVLDIIDRYSQCYQGELGKLVDVINIVGNYVPRRRKRKLHIGLFGYSRTLGKKHLPRAITFTSALYSIGVPPELLGLDALSEEDMVVIKQVYPSIETDLQDAIRFLDIDSPYLPQAVRERVLAWFPSVEKDEEHLRVTKQICEDLSQNSLDEISNLILLSAQRRGFLG</sequence>
<dbReference type="NCBIfam" id="TIGR02751">
    <property type="entry name" value="PEPCase_arch"/>
    <property type="match status" value="1"/>
</dbReference>
<reference evidence="6" key="1">
    <citation type="submission" date="2017-09" db="EMBL/GenBank/DDBJ databases">
        <title>Depth-based differentiation of microbial function through sediment-hosted aquifers and enrichment of novel symbionts in the deep terrestrial subsurface.</title>
        <authorList>
            <person name="Probst A.J."/>
            <person name="Ladd B."/>
            <person name="Jarett J.K."/>
            <person name="Geller-Mcgrath D.E."/>
            <person name="Sieber C.M.K."/>
            <person name="Emerson J.B."/>
            <person name="Anantharaman K."/>
            <person name="Thomas B.C."/>
            <person name="Malmstrom R."/>
            <person name="Stieglmeier M."/>
            <person name="Klingl A."/>
            <person name="Woyke T."/>
            <person name="Ryan C.M."/>
            <person name="Banfield J.F."/>
        </authorList>
    </citation>
    <scope>NUCLEOTIDE SEQUENCE [LARGE SCALE GENOMIC DNA]</scope>
</reference>
<keyword evidence="3" id="KW-0120">Carbon dioxide fixation</keyword>
<dbReference type="SUPFAM" id="SSF51621">
    <property type="entry name" value="Phosphoenolpyruvate/pyruvate domain"/>
    <property type="match status" value="1"/>
</dbReference>
<dbReference type="GO" id="GO:0015977">
    <property type="term" value="P:carbon fixation"/>
    <property type="evidence" value="ECO:0007669"/>
    <property type="project" value="UniProtKB-KW"/>
</dbReference>
<protein>
    <recommendedName>
        <fullName evidence="4">Phosphoenolpyruvate carboxylase</fullName>
        <ecNumber evidence="4">4.1.1.31</ecNumber>
    </recommendedName>
</protein>
<organism evidence="5 6">
    <name type="scientific">Candidatus Magasanikbacteria bacterium CG10_big_fil_rev_8_21_14_0_10_36_16</name>
    <dbReference type="NCBI Taxonomy" id="1974645"/>
    <lineage>
        <taxon>Bacteria</taxon>
        <taxon>Candidatus Magasanikiibacteriota</taxon>
    </lineage>
</organism>
<evidence type="ECO:0000256" key="2">
    <source>
        <dbReference type="ARBA" id="ARBA00023239"/>
    </source>
</evidence>
<dbReference type="GO" id="GO:0006099">
    <property type="term" value="P:tricarboxylic acid cycle"/>
    <property type="evidence" value="ECO:0007669"/>
    <property type="project" value="InterPro"/>
</dbReference>
<keyword evidence="1" id="KW-0460">Magnesium</keyword>
<gene>
    <name evidence="5" type="ORF">COU28_00140</name>
</gene>
<evidence type="ECO:0000256" key="1">
    <source>
        <dbReference type="ARBA" id="ARBA00022842"/>
    </source>
</evidence>
<dbReference type="EC" id="4.1.1.31" evidence="4"/>
<keyword evidence="2" id="KW-0456">Lyase</keyword>
<evidence type="ECO:0000313" key="5">
    <source>
        <dbReference type="EMBL" id="PIR78690.1"/>
    </source>
</evidence>
<dbReference type="AlphaFoldDB" id="A0A2H0TZN9"/>
<evidence type="ECO:0000313" key="6">
    <source>
        <dbReference type="Proteomes" id="UP000230852"/>
    </source>
</evidence>
<comment type="caution">
    <text evidence="5">The sequence shown here is derived from an EMBL/GenBank/DDBJ whole genome shotgun (WGS) entry which is preliminary data.</text>
</comment>
<dbReference type="EMBL" id="PFBU01000005">
    <property type="protein sequence ID" value="PIR78690.1"/>
    <property type="molecule type" value="Genomic_DNA"/>
</dbReference>
<dbReference type="InterPro" id="IPR007566">
    <property type="entry name" value="PEP_COase_arc-type"/>
</dbReference>
<name>A0A2H0TZN9_9BACT</name>
<dbReference type="HAMAP" id="MF_01904">
    <property type="entry name" value="PEPcase_type2"/>
    <property type="match status" value="1"/>
</dbReference>
<dbReference type="Proteomes" id="UP000230852">
    <property type="component" value="Unassembled WGS sequence"/>
</dbReference>
<accession>A0A2H0TZN9</accession>
<evidence type="ECO:0000256" key="3">
    <source>
        <dbReference type="ARBA" id="ARBA00023300"/>
    </source>
</evidence>
<proteinExistence type="inferred from homology"/>
<keyword evidence="5" id="KW-0670">Pyruvate</keyword>